<evidence type="ECO:0000256" key="15">
    <source>
        <dbReference type="SAM" id="Phobius"/>
    </source>
</evidence>
<keyword evidence="8" id="KW-0832">Ubl conjugation</keyword>
<keyword evidence="9" id="KW-0007">Acetylation</keyword>
<evidence type="ECO:0000313" key="16">
    <source>
        <dbReference type="EMBL" id="VDM32658.1"/>
    </source>
</evidence>
<feature type="transmembrane region" description="Helical" evidence="15">
    <location>
        <begin position="177"/>
        <end position="196"/>
    </location>
</feature>
<keyword evidence="15" id="KW-1133">Transmembrane helix</keyword>
<dbReference type="WBParaSite" id="TTAC_0000816801-mRNA-1">
    <property type="protein sequence ID" value="TTAC_0000816801-mRNA-1"/>
    <property type="gene ID" value="TTAC_0000816801"/>
</dbReference>
<evidence type="ECO:0000313" key="17">
    <source>
        <dbReference type="Proteomes" id="UP000274429"/>
    </source>
</evidence>
<keyword evidence="7" id="KW-0597">Phosphoprotein</keyword>
<evidence type="ECO:0000256" key="11">
    <source>
        <dbReference type="ARBA" id="ARBA00023212"/>
    </source>
</evidence>
<keyword evidence="10" id="KW-0175">Coiled coil</keyword>
<dbReference type="STRING" id="6205.A0A0R3X450"/>
<evidence type="ECO:0000256" key="7">
    <source>
        <dbReference type="ARBA" id="ARBA00022553"/>
    </source>
</evidence>
<evidence type="ECO:0000256" key="5">
    <source>
        <dbReference type="ARBA" id="ARBA00022490"/>
    </source>
</evidence>
<dbReference type="EMBL" id="UYWX01020455">
    <property type="protein sequence ID" value="VDM32658.1"/>
    <property type="molecule type" value="Genomic_DNA"/>
</dbReference>
<reference evidence="16 17" key="2">
    <citation type="submission" date="2018-11" db="EMBL/GenBank/DDBJ databases">
        <authorList>
            <consortium name="Pathogen Informatics"/>
        </authorList>
    </citation>
    <scope>NUCLEOTIDE SEQUENCE [LARGE SCALE GENOMIC DNA]</scope>
</reference>
<accession>A0A0R3X450</accession>
<evidence type="ECO:0000256" key="12">
    <source>
        <dbReference type="ARBA" id="ARBA00034776"/>
    </source>
</evidence>
<dbReference type="OrthoDB" id="283815at2759"/>
<evidence type="ECO:0000256" key="3">
    <source>
        <dbReference type="ARBA" id="ARBA00004544"/>
    </source>
</evidence>
<organism evidence="18">
    <name type="scientific">Hydatigena taeniaeformis</name>
    <name type="common">Feline tapeworm</name>
    <name type="synonym">Taenia taeniaeformis</name>
    <dbReference type="NCBI Taxonomy" id="6205"/>
    <lineage>
        <taxon>Eukaryota</taxon>
        <taxon>Metazoa</taxon>
        <taxon>Spiralia</taxon>
        <taxon>Lophotrochozoa</taxon>
        <taxon>Platyhelminthes</taxon>
        <taxon>Cestoda</taxon>
        <taxon>Eucestoda</taxon>
        <taxon>Cyclophyllidea</taxon>
        <taxon>Taeniidae</taxon>
        <taxon>Hydatigera</taxon>
    </lineage>
</organism>
<evidence type="ECO:0000256" key="8">
    <source>
        <dbReference type="ARBA" id="ARBA00022843"/>
    </source>
</evidence>
<comment type="subunit">
    <text evidence="14">Subunit of dynactin, a multiprotein complex part of a tripartite complex with dynein and a adapter, such as BICDL1, BICD2 or HOOK3. The dynactin complex is built around ACTR1A/ACTB filament and consists of an actin-related filament composed of a shoulder domain, a pointed end and a barbed end. Its length is defined by its flexible shoulder domain. The soulder is composed of 2 DCTN1 subunits, 4 DCTN2 and 2 DCTN3. The 4 DCNT2 (via N-terminus) bind the ACTR1A filament and act as molecular rulers to determine the length. The pointed end is important for binding dynein-dynactin cargo adapters. Consists of 4 subunits: ACTR10, DCNT4, DCTN5 and DCTN6. The barbed end is composed of a CAPZA1:CAPZB heterodimers, which binds ACTR1A/ACTB filament and dynactin and stabilizes dynactin. Interacts with ATP7B, but not ATP7A, in a copper-dependent manner. Interacts with ANK2; this interaction is required for localization at costameres. Interacts with N4BP2L1.</text>
</comment>
<keyword evidence="11" id="KW-0206">Cytoskeleton</keyword>
<keyword evidence="15" id="KW-0812">Transmembrane</keyword>
<dbReference type="Proteomes" id="UP000274429">
    <property type="component" value="Unassembled WGS sequence"/>
</dbReference>
<dbReference type="GO" id="GO:0005938">
    <property type="term" value="C:cell cortex"/>
    <property type="evidence" value="ECO:0007669"/>
    <property type="project" value="UniProtKB-SubCell"/>
</dbReference>
<sequence>MATYFDLCRVQGLCSCNRSCPLSQLYFCRHCYDVRCGNCVSHEVDSHYCPNCLENMTSAEAKMRKHRCGNCFDCPSCGHTLSTRGTLALAPATGAGSAGSTSGDSPLTAQKTYYLFCGFCRWTTRESGIPDQKSPGGWNETSNPHADRIETLITEYRHLAAKEKTERERTKYKKRTYILSLVRSVLLLFLALIFNLPRTFHVQRFTLLFLFPLQEKFPVLTPRFRRRYSNWGSYGRETNSGPEIKISAAEAQSITESFNVDELVNKPFAFEMATSALQRHMAPALQPTETRNLEPRHKALAVKRSLRCKKCEHTLSKADFNPSYTKFRINLSAVCHVPDLHFALPPSALADPADSTDRNRVTPLPLPTLGFNSVPASSELRVKGFSMGKASNVVLIVSNPAHRVTTVRLRQLTAEEESVKLAEFFAKNGNVFGSGNTYSTVKLDLPVCGIRLAAKSDASEYNDLMTTESTNEFKDDDPKVIAYRQGHKVGINTGLTMLTSGGVLRAAVVMTFDYLNTTTAAASSVLSAEQRAATMSAVLAASGIKEVGDDPIVSAIGKGMEEEGDKRDVDLLFLLDFGTC</sequence>
<dbReference type="PANTHER" id="PTHR13034">
    <property type="entry name" value="DYNACTIN P62 SUBUNIT"/>
    <property type="match status" value="1"/>
</dbReference>
<dbReference type="Pfam" id="PF05502">
    <property type="entry name" value="Dynactin_p62"/>
    <property type="match status" value="2"/>
</dbReference>
<evidence type="ECO:0000256" key="14">
    <source>
        <dbReference type="ARBA" id="ARBA00093507"/>
    </source>
</evidence>
<evidence type="ECO:0000256" key="6">
    <source>
        <dbReference type="ARBA" id="ARBA00022499"/>
    </source>
</evidence>
<evidence type="ECO:0000256" key="10">
    <source>
        <dbReference type="ARBA" id="ARBA00023054"/>
    </source>
</evidence>
<comment type="similarity">
    <text evidence="12">Belongs to the dynactin subunit 4 family.</text>
</comment>
<keyword evidence="17" id="KW-1185">Reference proteome</keyword>
<evidence type="ECO:0000256" key="1">
    <source>
        <dbReference type="ARBA" id="ARBA00004300"/>
    </source>
</evidence>
<dbReference type="GO" id="GO:0005813">
    <property type="term" value="C:centrosome"/>
    <property type="evidence" value="ECO:0007669"/>
    <property type="project" value="UniProtKB-SubCell"/>
</dbReference>
<evidence type="ECO:0000313" key="18">
    <source>
        <dbReference type="WBParaSite" id="TTAC_0000816801-mRNA-1"/>
    </source>
</evidence>
<evidence type="ECO:0000256" key="4">
    <source>
        <dbReference type="ARBA" id="ARBA00004657"/>
    </source>
</evidence>
<gene>
    <name evidence="16" type="ORF">TTAC_LOCUS8153</name>
</gene>
<name>A0A0R3X450_HYDTA</name>
<evidence type="ECO:0000256" key="13">
    <source>
        <dbReference type="ARBA" id="ARBA00034864"/>
    </source>
</evidence>
<dbReference type="AlphaFoldDB" id="A0A0R3X450"/>
<dbReference type="GO" id="GO:0001725">
    <property type="term" value="C:stress fiber"/>
    <property type="evidence" value="ECO:0007669"/>
    <property type="project" value="UniProtKB-SubCell"/>
</dbReference>
<keyword evidence="5" id="KW-0963">Cytoplasm</keyword>
<keyword evidence="6" id="KW-1017">Isopeptide bond</keyword>
<evidence type="ECO:0000256" key="9">
    <source>
        <dbReference type="ARBA" id="ARBA00022990"/>
    </source>
</evidence>
<dbReference type="PANTHER" id="PTHR13034:SF2">
    <property type="entry name" value="DYNACTIN SUBUNIT 4"/>
    <property type="match status" value="1"/>
</dbReference>
<proteinExistence type="inferred from homology"/>
<dbReference type="InterPro" id="IPR008603">
    <property type="entry name" value="DCTN4"/>
</dbReference>
<reference evidence="18" key="1">
    <citation type="submission" date="2016-04" db="UniProtKB">
        <authorList>
            <consortium name="WormBaseParasite"/>
        </authorList>
    </citation>
    <scope>IDENTIFICATION</scope>
</reference>
<keyword evidence="15" id="KW-0472">Membrane</keyword>
<dbReference type="GO" id="GO:0030016">
    <property type="term" value="C:myofibril"/>
    <property type="evidence" value="ECO:0007669"/>
    <property type="project" value="UniProtKB-SubCell"/>
</dbReference>
<dbReference type="GO" id="GO:0005869">
    <property type="term" value="C:dynactin complex"/>
    <property type="evidence" value="ECO:0007669"/>
    <property type="project" value="InterPro"/>
</dbReference>
<protein>
    <recommendedName>
        <fullName evidence="13">Dynactin subunit 4</fullName>
    </recommendedName>
</protein>
<evidence type="ECO:0000256" key="2">
    <source>
        <dbReference type="ARBA" id="ARBA00004529"/>
    </source>
</evidence>
<comment type="subcellular location">
    <subcellularLocation>
        <location evidence="3">Cytoplasm</location>
        <location evidence="3">Cell cortex</location>
    </subcellularLocation>
    <subcellularLocation>
        <location evidence="1">Cytoplasm</location>
        <location evidence="1">Cytoskeleton</location>
        <location evidence="1">Microtubule organizing center</location>
        <location evidence="1">Centrosome</location>
    </subcellularLocation>
    <subcellularLocation>
        <location evidence="2">Cytoplasm</location>
        <location evidence="2">Cytoskeleton</location>
        <location evidence="2">Stress fiber</location>
    </subcellularLocation>
    <subcellularLocation>
        <location evidence="4">Cytoplasm</location>
        <location evidence="4">Myofibril</location>
    </subcellularLocation>
</comment>